<sequence length="176" mass="19715">MTVLRCVSFLFFGFISFYVNSDNFSLPLSTHINIHELYRDAIEKVYFEPNVLALEANEDKIRFKDAVTSFNMTTRIPREAASVGYTVSLDKNVAFCEDVSGGTPVEQYGFVSLLFDGKAMIVGDTRVFSDFNSDDGLYKSSQHPVVFSFKSFDEIITKHQASICEGEIDISVGVDI</sequence>
<dbReference type="EMBL" id="SYUV01000068">
    <property type="protein sequence ID" value="TKF28181.1"/>
    <property type="molecule type" value="Genomic_DNA"/>
</dbReference>
<name>A0A4U1Z6M1_9VIBR</name>
<dbReference type="RefSeq" id="WP_136981048.1">
    <property type="nucleotide sequence ID" value="NZ_JBFRRD010000032.1"/>
</dbReference>
<gene>
    <name evidence="1" type="ORF">FCV50_18330</name>
</gene>
<evidence type="ECO:0000313" key="1">
    <source>
        <dbReference type="EMBL" id="TKF28181.1"/>
    </source>
</evidence>
<accession>A0A4U1Z6M1</accession>
<organism evidence="1 2">
    <name type="scientific">Vibrio kanaloae</name>
    <dbReference type="NCBI Taxonomy" id="170673"/>
    <lineage>
        <taxon>Bacteria</taxon>
        <taxon>Pseudomonadati</taxon>
        <taxon>Pseudomonadota</taxon>
        <taxon>Gammaproteobacteria</taxon>
        <taxon>Vibrionales</taxon>
        <taxon>Vibrionaceae</taxon>
        <taxon>Vibrio</taxon>
    </lineage>
</organism>
<protein>
    <submittedName>
        <fullName evidence="1">Uncharacterized protein</fullName>
    </submittedName>
</protein>
<reference evidence="1 2" key="1">
    <citation type="submission" date="2019-04" db="EMBL/GenBank/DDBJ databases">
        <title>A reverse ecology approach based on a biological definition of microbial populations.</title>
        <authorList>
            <person name="Arevalo P."/>
            <person name="Vaninsberghe D."/>
            <person name="Elsherbini J."/>
            <person name="Gore J."/>
            <person name="Polz M."/>
        </authorList>
    </citation>
    <scope>NUCLEOTIDE SEQUENCE [LARGE SCALE GENOMIC DNA]</scope>
    <source>
        <strain evidence="1 2">10N.261.46.F4</strain>
    </source>
</reference>
<proteinExistence type="predicted"/>
<dbReference type="AlphaFoldDB" id="A0A4U1Z6M1"/>
<dbReference type="Proteomes" id="UP000307574">
    <property type="component" value="Unassembled WGS sequence"/>
</dbReference>
<comment type="caution">
    <text evidence="1">The sequence shown here is derived from an EMBL/GenBank/DDBJ whole genome shotgun (WGS) entry which is preliminary data.</text>
</comment>
<evidence type="ECO:0000313" key="2">
    <source>
        <dbReference type="Proteomes" id="UP000307574"/>
    </source>
</evidence>